<keyword evidence="11" id="KW-0552">Olfaction</keyword>
<comment type="function">
    <text evidence="1">Odorant receptor.</text>
</comment>
<name>A0A8B9FYD3_9PSIT</name>
<evidence type="ECO:0000256" key="6">
    <source>
        <dbReference type="ARBA" id="ARBA00023136"/>
    </source>
</evidence>
<dbReference type="InterPro" id="IPR017452">
    <property type="entry name" value="GPCR_Rhodpsn_7TM"/>
</dbReference>
<feature type="transmembrane region" description="Helical" evidence="11">
    <location>
        <begin position="29"/>
        <end position="52"/>
    </location>
</feature>
<keyword evidence="4 11" id="KW-1133">Transmembrane helix</keyword>
<dbReference type="PRINTS" id="PR00245">
    <property type="entry name" value="OLFACTORYR"/>
</dbReference>
<comment type="similarity">
    <text evidence="10">Belongs to the G-protein coupled receptor 1 family.</text>
</comment>
<dbReference type="PROSITE" id="PS50262">
    <property type="entry name" value="G_PROTEIN_RECEP_F1_2"/>
    <property type="match status" value="1"/>
</dbReference>
<evidence type="ECO:0000256" key="9">
    <source>
        <dbReference type="ARBA" id="ARBA00023224"/>
    </source>
</evidence>
<comment type="subcellular location">
    <subcellularLocation>
        <location evidence="11">Cell membrane</location>
        <topology evidence="11">Multi-pass membrane protein</topology>
    </subcellularLocation>
    <subcellularLocation>
        <location evidence="2">Membrane</location>
        <topology evidence="2">Multi-pass membrane protein</topology>
    </subcellularLocation>
</comment>
<evidence type="ECO:0000256" key="8">
    <source>
        <dbReference type="ARBA" id="ARBA00023180"/>
    </source>
</evidence>
<feature type="domain" description="G-protein coupled receptors family 1 profile" evidence="12">
    <location>
        <begin position="45"/>
        <end position="294"/>
    </location>
</feature>
<feature type="transmembrane region" description="Helical" evidence="11">
    <location>
        <begin position="241"/>
        <end position="265"/>
    </location>
</feature>
<reference evidence="13" key="2">
    <citation type="submission" date="2025-09" db="UniProtKB">
        <authorList>
            <consortium name="Ensembl"/>
        </authorList>
    </citation>
    <scope>IDENTIFICATION</scope>
</reference>
<dbReference type="InterPro" id="IPR000725">
    <property type="entry name" value="Olfact_rcpt"/>
</dbReference>
<dbReference type="Pfam" id="PF13853">
    <property type="entry name" value="7tm_4"/>
    <property type="match status" value="1"/>
</dbReference>
<keyword evidence="5 10" id="KW-0297">G-protein coupled receptor</keyword>
<evidence type="ECO:0000313" key="13">
    <source>
        <dbReference type="Ensembl" id="ENSACOP00000014889.1"/>
    </source>
</evidence>
<evidence type="ECO:0000256" key="3">
    <source>
        <dbReference type="ARBA" id="ARBA00022692"/>
    </source>
</evidence>
<dbReference type="FunFam" id="1.20.1070.10:FF:000003">
    <property type="entry name" value="Olfactory receptor"/>
    <property type="match status" value="1"/>
</dbReference>
<evidence type="ECO:0000256" key="11">
    <source>
        <dbReference type="RuleBase" id="RU363047"/>
    </source>
</evidence>
<sequence>ARLDGAWKNCTILTEFILLGFTDRLEVEIPLFGLFLLIYITTLVGNAGLIVLIQLNACLHTPMYYFLSNLSFLDLICSSAIAPNMLVSLLAQQKTISFTGCATQMFFLAAFADAECLLLVAMAYDRYVAVCHPLVYTVVMSHRVCTTMVAAVYLSGGLTSLLHTSFTFTLSFCGSNVINHFFCDIPPLLELSCSNTYINEILLFTVCGFIQTSTFLAITVSYTCILSTILQIHVADNRHKAFYTCTSHLMAVGVFYGSLLFTYLQPSSSHSMNTDKVISAFYTLVFPMLNPLIYSFRNKEVKDALRRTVGRRVFSQCFS</sequence>
<evidence type="ECO:0000259" key="12">
    <source>
        <dbReference type="PROSITE" id="PS50262"/>
    </source>
</evidence>
<keyword evidence="3 10" id="KW-0812">Transmembrane</keyword>
<keyword evidence="11" id="KW-0716">Sensory transduction</keyword>
<feature type="transmembrane region" description="Helical" evidence="11">
    <location>
        <begin position="102"/>
        <end position="122"/>
    </location>
</feature>
<keyword evidence="9 10" id="KW-0807">Transducer</keyword>
<keyword evidence="7 10" id="KW-0675">Receptor</keyword>
<dbReference type="Ensembl" id="ENSACOT00000015415.1">
    <property type="protein sequence ID" value="ENSACOP00000014889.1"/>
    <property type="gene ID" value="ENSACOG00000010378.1"/>
</dbReference>
<protein>
    <recommendedName>
        <fullName evidence="11">Olfactory receptor</fullName>
    </recommendedName>
</protein>
<evidence type="ECO:0000256" key="5">
    <source>
        <dbReference type="ARBA" id="ARBA00023040"/>
    </source>
</evidence>
<keyword evidence="14" id="KW-1185">Reference proteome</keyword>
<dbReference type="Gene3D" id="1.20.1070.10">
    <property type="entry name" value="Rhodopsin 7-helix transmembrane proteins"/>
    <property type="match status" value="1"/>
</dbReference>
<evidence type="ECO:0000256" key="1">
    <source>
        <dbReference type="ARBA" id="ARBA00002936"/>
    </source>
</evidence>
<dbReference type="GO" id="GO:0005886">
    <property type="term" value="C:plasma membrane"/>
    <property type="evidence" value="ECO:0007669"/>
    <property type="project" value="UniProtKB-SubCell"/>
</dbReference>
<dbReference type="CDD" id="cd15230">
    <property type="entry name" value="7tmA_OR5-like"/>
    <property type="match status" value="1"/>
</dbReference>
<dbReference type="AlphaFoldDB" id="A0A8B9FYD3"/>
<evidence type="ECO:0000256" key="10">
    <source>
        <dbReference type="RuleBase" id="RU000688"/>
    </source>
</evidence>
<feature type="transmembrane region" description="Helical" evidence="11">
    <location>
        <begin position="64"/>
        <end position="82"/>
    </location>
</feature>
<evidence type="ECO:0000256" key="4">
    <source>
        <dbReference type="ARBA" id="ARBA00022989"/>
    </source>
</evidence>
<dbReference type="Proteomes" id="UP000694522">
    <property type="component" value="Unplaced"/>
</dbReference>
<evidence type="ECO:0000256" key="2">
    <source>
        <dbReference type="ARBA" id="ARBA00004141"/>
    </source>
</evidence>
<reference evidence="13" key="1">
    <citation type="submission" date="2025-08" db="UniProtKB">
        <authorList>
            <consortium name="Ensembl"/>
        </authorList>
    </citation>
    <scope>IDENTIFICATION</scope>
</reference>
<feature type="transmembrane region" description="Helical" evidence="11">
    <location>
        <begin position="201"/>
        <end position="229"/>
    </location>
</feature>
<dbReference type="GO" id="GO:0004930">
    <property type="term" value="F:G protein-coupled receptor activity"/>
    <property type="evidence" value="ECO:0007669"/>
    <property type="project" value="UniProtKB-KW"/>
</dbReference>
<dbReference type="GO" id="GO:0004984">
    <property type="term" value="F:olfactory receptor activity"/>
    <property type="evidence" value="ECO:0007669"/>
    <property type="project" value="InterPro"/>
</dbReference>
<dbReference type="PROSITE" id="PS00237">
    <property type="entry name" value="G_PROTEIN_RECEP_F1_1"/>
    <property type="match status" value="1"/>
</dbReference>
<dbReference type="SUPFAM" id="SSF81321">
    <property type="entry name" value="Family A G protein-coupled receptor-like"/>
    <property type="match status" value="1"/>
</dbReference>
<organism evidence="13 14">
    <name type="scientific">Amazona collaria</name>
    <name type="common">yellow-billed parrot</name>
    <dbReference type="NCBI Taxonomy" id="241587"/>
    <lineage>
        <taxon>Eukaryota</taxon>
        <taxon>Metazoa</taxon>
        <taxon>Chordata</taxon>
        <taxon>Craniata</taxon>
        <taxon>Vertebrata</taxon>
        <taxon>Euteleostomi</taxon>
        <taxon>Archelosauria</taxon>
        <taxon>Archosauria</taxon>
        <taxon>Dinosauria</taxon>
        <taxon>Saurischia</taxon>
        <taxon>Theropoda</taxon>
        <taxon>Coelurosauria</taxon>
        <taxon>Aves</taxon>
        <taxon>Neognathae</taxon>
        <taxon>Neoaves</taxon>
        <taxon>Telluraves</taxon>
        <taxon>Australaves</taxon>
        <taxon>Psittaciformes</taxon>
        <taxon>Psittacidae</taxon>
        <taxon>Amazona</taxon>
    </lineage>
</organism>
<keyword evidence="6 11" id="KW-0472">Membrane</keyword>
<keyword evidence="11" id="KW-1003">Cell membrane</keyword>
<proteinExistence type="inferred from homology"/>
<feature type="transmembrane region" description="Helical" evidence="11">
    <location>
        <begin position="277"/>
        <end position="296"/>
    </location>
</feature>
<dbReference type="PANTHER" id="PTHR48018">
    <property type="entry name" value="OLFACTORY RECEPTOR"/>
    <property type="match status" value="1"/>
</dbReference>
<evidence type="ECO:0000313" key="14">
    <source>
        <dbReference type="Proteomes" id="UP000694522"/>
    </source>
</evidence>
<accession>A0A8B9FYD3</accession>
<dbReference type="PRINTS" id="PR00237">
    <property type="entry name" value="GPCRRHODOPSN"/>
</dbReference>
<dbReference type="InterPro" id="IPR000276">
    <property type="entry name" value="GPCR_Rhodpsn"/>
</dbReference>
<evidence type="ECO:0000256" key="7">
    <source>
        <dbReference type="ARBA" id="ARBA00023170"/>
    </source>
</evidence>
<keyword evidence="8" id="KW-0325">Glycoprotein</keyword>